<dbReference type="InterPro" id="IPR018062">
    <property type="entry name" value="HTH_AraC-typ_CS"/>
</dbReference>
<proteinExistence type="inferred from homology"/>
<dbReference type="SUPFAM" id="SSF51011">
    <property type="entry name" value="Glycosyl hydrolase domain"/>
    <property type="match status" value="1"/>
</dbReference>
<accession>A0ABU1EI78</accession>
<keyword evidence="5" id="KW-0804">Transcription</keyword>
<dbReference type="InterPro" id="IPR000514">
    <property type="entry name" value="Glyco_hydro_39"/>
</dbReference>
<evidence type="ECO:0000256" key="1">
    <source>
        <dbReference type="ARBA" id="ARBA00008875"/>
    </source>
</evidence>
<dbReference type="InterPro" id="IPR018060">
    <property type="entry name" value="HTH_AraC"/>
</dbReference>
<keyword evidence="6" id="KW-0326">Glycosidase</keyword>
<dbReference type="SUPFAM" id="SSF51445">
    <property type="entry name" value="(Trans)glycosidases"/>
    <property type="match status" value="1"/>
</dbReference>
<evidence type="ECO:0000313" key="9">
    <source>
        <dbReference type="Proteomes" id="UP001256646"/>
    </source>
</evidence>
<dbReference type="SUPFAM" id="SSF46689">
    <property type="entry name" value="Homeodomain-like"/>
    <property type="match status" value="2"/>
</dbReference>
<evidence type="ECO:0000256" key="5">
    <source>
        <dbReference type="ARBA" id="ARBA00023163"/>
    </source>
</evidence>
<evidence type="ECO:0000259" key="7">
    <source>
        <dbReference type="PROSITE" id="PS01124"/>
    </source>
</evidence>
<dbReference type="Pfam" id="PF01229">
    <property type="entry name" value="Glyco_hydro_39"/>
    <property type="match status" value="1"/>
</dbReference>
<evidence type="ECO:0000256" key="3">
    <source>
        <dbReference type="ARBA" id="ARBA00023015"/>
    </source>
</evidence>
<comment type="similarity">
    <text evidence="1">Belongs to the glycosyl hydrolase 39 family.</text>
</comment>
<dbReference type="InterPro" id="IPR017853">
    <property type="entry name" value="GH"/>
</dbReference>
<protein>
    <submittedName>
        <fullName evidence="8">Helix-turn-helix domain-containing protein</fullName>
    </submittedName>
</protein>
<dbReference type="Proteomes" id="UP001256646">
    <property type="component" value="Unassembled WGS sequence"/>
</dbReference>
<dbReference type="RefSeq" id="WP_309556686.1">
    <property type="nucleotide sequence ID" value="NZ_JAVJAN010000030.1"/>
</dbReference>
<evidence type="ECO:0000256" key="6">
    <source>
        <dbReference type="ARBA" id="ARBA00023295"/>
    </source>
</evidence>
<organism evidence="8 9">
    <name type="scientific">Clostridium aquiflavi</name>
    <dbReference type="NCBI Taxonomy" id="3073603"/>
    <lineage>
        <taxon>Bacteria</taxon>
        <taxon>Bacillati</taxon>
        <taxon>Bacillota</taxon>
        <taxon>Clostridia</taxon>
        <taxon>Eubacteriales</taxon>
        <taxon>Clostridiaceae</taxon>
        <taxon>Clostridium</taxon>
    </lineage>
</organism>
<keyword evidence="2" id="KW-0378">Hydrolase</keyword>
<evidence type="ECO:0000256" key="2">
    <source>
        <dbReference type="ARBA" id="ARBA00022801"/>
    </source>
</evidence>
<dbReference type="SMART" id="SM00342">
    <property type="entry name" value="HTH_ARAC"/>
    <property type="match status" value="1"/>
</dbReference>
<name>A0ABU1EI78_9CLOT</name>
<dbReference type="EMBL" id="JAVJAN010000030">
    <property type="protein sequence ID" value="MDR5588100.1"/>
    <property type="molecule type" value="Genomic_DNA"/>
</dbReference>
<dbReference type="Pfam" id="PF12833">
    <property type="entry name" value="HTH_18"/>
    <property type="match status" value="1"/>
</dbReference>
<sequence>MFYENIDIPTHHKIPYKVFIHNLKIVPYHWHDFLEIILVLDGSIELNVENEIVELHKDEIYIVNSFYRHSAKAISEKNIVYTLQIKETLLKSEIKDLDTMVFSVLENTNSNDLFLLKKYLSKLALLDIKKNDNIDLLRKITILEILNILKQRFSINNKDKKVLSSQGKTLDFILYINDNISKCFSLNDIAKEFNMSPAYLSKLFKKETGINIMTYVTIYRLQLACSDLVLTNKKISDIAFERGFNSISTFNERFKKYFEISPKDFRKNNKQDVLLEKNVVSSALFNYINLISTNPFNQLFEYDKENIIEIPQNIPASDCKMITVNTDEENGQYPSNLTKMIGIGRASDFLNVNIQDQLIAAKSEVGFNRVRFHGIFSDNLMVFSLKDGNPQLNFRYINLIFDFFVSNDIIPFIEIGFMPKDLASGSESIYHWNANTSAPKNLEHWTYLVESFVKHLVNRYGKKKVETWDFEIWNEPHLDGYYWHKSQEEYLEFFKATYISIKNVNLNLKVSGFSGTSWSVLDTDWTKNAFDFLEKNNIILDNFTYHLYPIQWNIDETYFEHWNADRKGRYCYAESSYILKSVEKIHETVRNSKCIKKSNCIITEWNSSSDPRDLLHDTAFMGSFIVKNVIDCIGYVDVMSYWTLSDIFDEHILSSDTFHGGFGLITVEGIKKPAYYAFKFLNDLESIILYKDENMIITKDNHENFQILIHNFQEYDQLYKSFNTSHINLKNRYSVFTNEKSKFFKIVLNNIFGKYSIVRERVNRNFGSAFDNWINSGGENLTLEYEKYLKNISIPKMDFGERTIQGELTLTVDLEVHEITILKLTPIL</sequence>
<keyword evidence="9" id="KW-1185">Reference proteome</keyword>
<keyword evidence="3" id="KW-0805">Transcription regulation</keyword>
<gene>
    <name evidence="8" type="ORF">RGC78_11560</name>
</gene>
<dbReference type="PANTHER" id="PTHR43280">
    <property type="entry name" value="ARAC-FAMILY TRANSCRIPTIONAL REGULATOR"/>
    <property type="match status" value="1"/>
</dbReference>
<dbReference type="InterPro" id="IPR014710">
    <property type="entry name" value="RmlC-like_jellyroll"/>
</dbReference>
<keyword evidence="4" id="KW-0238">DNA-binding</keyword>
<evidence type="ECO:0000313" key="8">
    <source>
        <dbReference type="EMBL" id="MDR5588100.1"/>
    </source>
</evidence>
<dbReference type="PRINTS" id="PR00745">
    <property type="entry name" value="GLHYDRLASE39"/>
</dbReference>
<reference evidence="8 9" key="1">
    <citation type="submission" date="2023-09" db="EMBL/GenBank/DDBJ databases">
        <authorList>
            <person name="Zhai L."/>
        </authorList>
    </citation>
    <scope>NUCLEOTIDE SEQUENCE [LARGE SCALE GENOMIC DNA]</scope>
    <source>
        <strain evidence="8 9">5 N-1</strain>
    </source>
</reference>
<dbReference type="InterPro" id="IPR011051">
    <property type="entry name" value="RmlC_Cupin_sf"/>
</dbReference>
<comment type="caution">
    <text evidence="8">The sequence shown here is derived from an EMBL/GenBank/DDBJ whole genome shotgun (WGS) entry which is preliminary data.</text>
</comment>
<dbReference type="PROSITE" id="PS01124">
    <property type="entry name" value="HTH_ARAC_FAMILY_2"/>
    <property type="match status" value="1"/>
</dbReference>
<dbReference type="Pfam" id="PF07883">
    <property type="entry name" value="Cupin_2"/>
    <property type="match status" value="1"/>
</dbReference>
<dbReference type="InterPro" id="IPR009057">
    <property type="entry name" value="Homeodomain-like_sf"/>
</dbReference>
<dbReference type="Gene3D" id="2.60.40.1500">
    <property type="entry name" value="Glycosyl hydrolase domain, family 39"/>
    <property type="match status" value="1"/>
</dbReference>
<feature type="domain" description="HTH araC/xylS-type" evidence="7">
    <location>
        <begin position="170"/>
        <end position="268"/>
    </location>
</feature>
<dbReference type="PANTHER" id="PTHR43280:SF2">
    <property type="entry name" value="HTH-TYPE TRANSCRIPTIONAL REGULATOR EXSA"/>
    <property type="match status" value="1"/>
</dbReference>
<dbReference type="Gene3D" id="2.60.120.10">
    <property type="entry name" value="Jelly Rolls"/>
    <property type="match status" value="1"/>
</dbReference>
<dbReference type="SUPFAM" id="SSF51182">
    <property type="entry name" value="RmlC-like cupins"/>
    <property type="match status" value="1"/>
</dbReference>
<dbReference type="Gene3D" id="3.20.20.80">
    <property type="entry name" value="Glycosidases"/>
    <property type="match status" value="1"/>
</dbReference>
<dbReference type="Gene3D" id="1.10.10.60">
    <property type="entry name" value="Homeodomain-like"/>
    <property type="match status" value="2"/>
</dbReference>
<dbReference type="InterPro" id="IPR013096">
    <property type="entry name" value="Cupin_2"/>
</dbReference>
<dbReference type="PROSITE" id="PS00041">
    <property type="entry name" value="HTH_ARAC_FAMILY_1"/>
    <property type="match status" value="1"/>
</dbReference>
<dbReference type="InterPro" id="IPR049166">
    <property type="entry name" value="GH39_cat"/>
</dbReference>
<evidence type="ECO:0000256" key="4">
    <source>
        <dbReference type="ARBA" id="ARBA00023125"/>
    </source>
</evidence>